<dbReference type="Proteomes" id="UP000700732">
    <property type="component" value="Unassembled WGS sequence"/>
</dbReference>
<dbReference type="Pfam" id="PF13426">
    <property type="entry name" value="PAS_9"/>
    <property type="match status" value="1"/>
</dbReference>
<comment type="caution">
    <text evidence="5">The sequence shown here is derived from an EMBL/GenBank/DDBJ whole genome shotgun (WGS) entry which is preliminary data.</text>
</comment>
<keyword evidence="2" id="KW-0288">FMN</keyword>
<evidence type="ECO:0000256" key="1">
    <source>
        <dbReference type="ARBA" id="ARBA00022630"/>
    </source>
</evidence>
<evidence type="ECO:0000256" key="2">
    <source>
        <dbReference type="ARBA" id="ARBA00022643"/>
    </source>
</evidence>
<protein>
    <submittedName>
        <fullName evidence="5">PAS domain S-box-containing protein</fullName>
    </submittedName>
</protein>
<evidence type="ECO:0000256" key="3">
    <source>
        <dbReference type="ARBA" id="ARBA00022991"/>
    </source>
</evidence>
<name>A0ABR6WF78_9BACT</name>
<sequence length="92" mass="10438">MSHTFSRLTGYESCEMLGKTPVLLQGPLTSTTTRALIRGRLARCEAVTVTLQNYRKDQTPYWCQITIDPLSDQRGECTHFMATEEECPDLSH</sequence>
<reference evidence="5 6" key="1">
    <citation type="submission" date="2019-06" db="EMBL/GenBank/DDBJ databases">
        <title>Spirosoma utsteinense sp. nov. isolated from Antarctic ice-free soils.</title>
        <authorList>
            <person name="Tahon G."/>
        </authorList>
    </citation>
    <scope>NUCLEOTIDE SEQUENCE [LARGE SCALE GENOMIC DNA]</scope>
    <source>
        <strain evidence="5 6">LMG 31447</strain>
    </source>
</reference>
<evidence type="ECO:0000313" key="5">
    <source>
        <dbReference type="EMBL" id="MBC3795186.1"/>
    </source>
</evidence>
<gene>
    <name evidence="5" type="ORF">FH603_5721</name>
</gene>
<evidence type="ECO:0000259" key="4">
    <source>
        <dbReference type="Pfam" id="PF13426"/>
    </source>
</evidence>
<accession>A0ABR6WF78</accession>
<dbReference type="InterPro" id="IPR035965">
    <property type="entry name" value="PAS-like_dom_sf"/>
</dbReference>
<dbReference type="Gene3D" id="3.30.450.20">
    <property type="entry name" value="PAS domain"/>
    <property type="match status" value="1"/>
</dbReference>
<dbReference type="PANTHER" id="PTHR47429">
    <property type="entry name" value="PROTEIN TWIN LOV 1"/>
    <property type="match status" value="1"/>
</dbReference>
<evidence type="ECO:0000313" key="6">
    <source>
        <dbReference type="Proteomes" id="UP000700732"/>
    </source>
</evidence>
<dbReference type="SUPFAM" id="SSF55785">
    <property type="entry name" value="PYP-like sensor domain (PAS domain)"/>
    <property type="match status" value="1"/>
</dbReference>
<keyword evidence="3" id="KW-0157">Chromophore</keyword>
<organism evidence="5 6">
    <name type="scientific">Spirosoma utsteinense</name>
    <dbReference type="NCBI Taxonomy" id="2585773"/>
    <lineage>
        <taxon>Bacteria</taxon>
        <taxon>Pseudomonadati</taxon>
        <taxon>Bacteroidota</taxon>
        <taxon>Cytophagia</taxon>
        <taxon>Cytophagales</taxon>
        <taxon>Cytophagaceae</taxon>
        <taxon>Spirosoma</taxon>
    </lineage>
</organism>
<dbReference type="InterPro" id="IPR000014">
    <property type="entry name" value="PAS"/>
</dbReference>
<dbReference type="PANTHER" id="PTHR47429:SF2">
    <property type="entry name" value="PROTEIN TWIN LOV 1"/>
    <property type="match status" value="1"/>
</dbReference>
<dbReference type="EMBL" id="VFIA01000089">
    <property type="protein sequence ID" value="MBC3795186.1"/>
    <property type="molecule type" value="Genomic_DNA"/>
</dbReference>
<keyword evidence="6" id="KW-1185">Reference proteome</keyword>
<feature type="domain" description="PAS" evidence="4">
    <location>
        <begin position="2"/>
        <end position="80"/>
    </location>
</feature>
<dbReference type="NCBIfam" id="TIGR00229">
    <property type="entry name" value="sensory_box"/>
    <property type="match status" value="1"/>
</dbReference>
<keyword evidence="1" id="KW-0285">Flavoprotein</keyword>
<dbReference type="CDD" id="cd00130">
    <property type="entry name" value="PAS"/>
    <property type="match status" value="1"/>
</dbReference>
<proteinExistence type="predicted"/>